<dbReference type="InterPro" id="IPR015943">
    <property type="entry name" value="WD40/YVTN_repeat-like_dom_sf"/>
</dbReference>
<proteinExistence type="predicted"/>
<keyword evidence="1" id="KW-0472">Membrane</keyword>
<protein>
    <submittedName>
        <fullName evidence="2">Uncharacterized protein</fullName>
    </submittedName>
</protein>
<dbReference type="InterPro" id="IPR036278">
    <property type="entry name" value="Sialidase_sf"/>
</dbReference>
<dbReference type="RefSeq" id="WP_157021067.1">
    <property type="nucleotide sequence ID" value="NZ_WQLV01000001.1"/>
</dbReference>
<sequence>MGDHIVKNSYSHGLQAEFDRRVDLRYAALNAEWNVPDGRIGGLVRQQRLRATTAAVRASRLLLFLYLVVVVGLFFYLGQPFWKLYVDGRRGALVLTTTKAEDAINTISSKRVATQKRIELELGAKFTDGSFQSENNQELNFSGHVQLGNDVLLYGNRDSFLRVSVVKEYSQRVVLPEGLNETEDFIEHIKLSDGTVLIFGDYGTVLRSTNNGISFSISTLPEELDGAGSVYDIVDLDDGTVVILGSNGAVFQSIDSGATFVASALPDWKTGIEQRFVDYAKLGDGSILVFGSNGKILISRDRGGSFTRSALHDDLQPAEIYHHFADLGDGVFLIFGDYGTVLRSMNNGTSFSRSFLLTDKEGWGRTHGISDLGDGVLLVFGDEGKVLRSEDYGASFSYSELPEDTRIDGVFYKHAKLSGGVVLIVGDEHAFLRSEDNGVSFSHSTIPRSDGSTFSLTGWGKGIIDNEVYNEIAVMGDGTVLIFGTSGAILRSTDNGVSFSYPAEPGGIDSSFAYEEHAILGDSTIVIYGGGNSTFQSSDSGASFTLSALPEYQGGFVKHVDLGEGEAFFYGYNLLMRFGSHLSDAVASLGSSGLVSNENAADFVIGSEGLLTKERTQLEKLIFFMDEQPRHIFNVLTPRRRQVARLQAELEFQSNRLMDAEANLEVLNQFPQSLVREEENRDFEKFLTICRGELEPRSNAKVSEPNGNLEALTLSCLQGWNELLRSNQDGWWQTLAQQMPPGILLLFLLATLGGLYRYNIRLAGFHHSRADALELLSEGLTKIDVAAFDQLSTALAADKVEFSKASSPADQAVEMAKALANR</sequence>
<feature type="transmembrane region" description="Helical" evidence="1">
    <location>
        <begin position="58"/>
        <end position="77"/>
    </location>
</feature>
<keyword evidence="1" id="KW-1133">Transmembrane helix</keyword>
<dbReference type="EMBL" id="WQLV01000001">
    <property type="protein sequence ID" value="MVO14789.1"/>
    <property type="molecule type" value="Genomic_DNA"/>
</dbReference>
<reference evidence="2 3" key="1">
    <citation type="submission" date="2019-12" db="EMBL/GenBank/DDBJ databases">
        <authorList>
            <person name="Zhang Y.-J."/>
        </authorList>
    </citation>
    <scope>NUCLEOTIDE SEQUENCE [LARGE SCALE GENOMIC DNA]</scope>
    <source>
        <strain evidence="2 3">CY05</strain>
    </source>
</reference>
<dbReference type="Proteomes" id="UP000478892">
    <property type="component" value="Unassembled WGS sequence"/>
</dbReference>
<dbReference type="AlphaFoldDB" id="A0A6L6WD13"/>
<dbReference type="Gene3D" id="2.130.10.10">
    <property type="entry name" value="YVTN repeat-like/Quinoprotein amine dehydrogenase"/>
    <property type="match status" value="2"/>
</dbReference>
<evidence type="ECO:0000313" key="2">
    <source>
        <dbReference type="EMBL" id="MVO14789.1"/>
    </source>
</evidence>
<gene>
    <name evidence="2" type="ORF">GO984_03110</name>
</gene>
<keyword evidence="1" id="KW-0812">Transmembrane</keyword>
<dbReference type="SUPFAM" id="SSF50939">
    <property type="entry name" value="Sialidases"/>
    <property type="match status" value="1"/>
</dbReference>
<comment type="caution">
    <text evidence="2">The sequence shown here is derived from an EMBL/GenBank/DDBJ whole genome shotgun (WGS) entry which is preliminary data.</text>
</comment>
<evidence type="ECO:0000313" key="3">
    <source>
        <dbReference type="Proteomes" id="UP000478892"/>
    </source>
</evidence>
<organism evidence="2 3">
    <name type="scientific">Parasedimentitalea huanghaiensis</name>
    <dbReference type="NCBI Taxonomy" id="2682100"/>
    <lineage>
        <taxon>Bacteria</taxon>
        <taxon>Pseudomonadati</taxon>
        <taxon>Pseudomonadota</taxon>
        <taxon>Alphaproteobacteria</taxon>
        <taxon>Rhodobacterales</taxon>
        <taxon>Paracoccaceae</taxon>
        <taxon>Parasedimentitalea</taxon>
    </lineage>
</organism>
<accession>A0A6L6WD13</accession>
<name>A0A6L6WD13_9RHOB</name>
<evidence type="ECO:0000256" key="1">
    <source>
        <dbReference type="SAM" id="Phobius"/>
    </source>
</evidence>
<dbReference type="SUPFAM" id="SSF110296">
    <property type="entry name" value="Oligoxyloglucan reducing end-specific cellobiohydrolase"/>
    <property type="match status" value="1"/>
</dbReference>
<keyword evidence="3" id="KW-1185">Reference proteome</keyword>